<dbReference type="EMBL" id="CP017774">
    <property type="protein sequence ID" value="AOZ99173.1"/>
    <property type="molecule type" value="Genomic_DNA"/>
</dbReference>
<name>A0A1D9P9C8_9FLAO</name>
<evidence type="ECO:0008006" key="4">
    <source>
        <dbReference type="Google" id="ProtNLM"/>
    </source>
</evidence>
<dbReference type="OrthoDB" id="1449127at2"/>
<dbReference type="Proteomes" id="UP000178198">
    <property type="component" value="Chromosome"/>
</dbReference>
<dbReference type="KEGG" id="fcm:BIW12_06805"/>
<reference evidence="2 3" key="1">
    <citation type="submission" date="2016-10" db="EMBL/GenBank/DDBJ databases">
        <title>Complete Genome Sequence of Flavobacterium sp. PK15.</title>
        <authorList>
            <person name="Ekwe A."/>
            <person name="Kim S.B."/>
        </authorList>
    </citation>
    <scope>NUCLEOTIDE SEQUENCE [LARGE SCALE GENOMIC DNA]</scope>
    <source>
        <strain evidence="2 3">PK15</strain>
    </source>
</reference>
<dbReference type="AlphaFoldDB" id="A0A1D9P9C8"/>
<accession>A0A1D9P9C8</accession>
<keyword evidence="1" id="KW-1133">Transmembrane helix</keyword>
<protein>
    <recommendedName>
        <fullName evidence="4">tRNA_anti-like</fullName>
    </recommendedName>
</protein>
<evidence type="ECO:0000313" key="3">
    <source>
        <dbReference type="Proteomes" id="UP000178198"/>
    </source>
</evidence>
<evidence type="ECO:0000313" key="2">
    <source>
        <dbReference type="EMBL" id="AOZ99173.1"/>
    </source>
</evidence>
<evidence type="ECO:0000256" key="1">
    <source>
        <dbReference type="SAM" id="Phobius"/>
    </source>
</evidence>
<feature type="transmembrane region" description="Helical" evidence="1">
    <location>
        <begin position="7"/>
        <end position="24"/>
    </location>
</feature>
<keyword evidence="3" id="KW-1185">Reference proteome</keyword>
<dbReference type="RefSeq" id="WP_071184416.1">
    <property type="nucleotide sequence ID" value="NZ_CP017774.1"/>
</dbReference>
<keyword evidence="1" id="KW-0472">Membrane</keyword>
<proteinExistence type="predicted"/>
<gene>
    <name evidence="2" type="ORF">BIW12_06805</name>
</gene>
<dbReference type="STRING" id="1306519.BIW12_06805"/>
<organism evidence="2 3">
    <name type="scientific">Flavobacterium commune</name>
    <dbReference type="NCBI Taxonomy" id="1306519"/>
    <lineage>
        <taxon>Bacteria</taxon>
        <taxon>Pseudomonadati</taxon>
        <taxon>Bacteroidota</taxon>
        <taxon>Flavobacteriia</taxon>
        <taxon>Flavobacteriales</taxon>
        <taxon>Flavobacteriaceae</taxon>
        <taxon>Flavobacterium</taxon>
    </lineage>
</organism>
<keyword evidence="1" id="KW-0812">Transmembrane</keyword>
<sequence length="129" mass="14744">MNKKIRYGILILLVAAIAIYNYTYQEHRDISSEKATYTISIPTLKKEFATNDSLAFAKYQNQTIELTAKITTIDTENKAVILDNKVFATFNDSLPKDIVSGKKIKIKGRFLGYDELLEEFKIDQSSIIR</sequence>